<gene>
    <name evidence="1" type="ORF">LTR97_007745</name>
</gene>
<dbReference type="SUPFAM" id="SSF75304">
    <property type="entry name" value="Amidase signature (AS) enzymes"/>
    <property type="match status" value="1"/>
</dbReference>
<sequence length="161" mass="17994">MLYGNSIVSQRIVASKDYLETHGYDEMHPVVAQIFAVSAGFDADIFSLAKHKRNAHKQFRGRLGGEDEDENERIDVLFVPSTTTRPTVDEMLVDPLALNKRLGTFTHFVNLFGLRAVSVPVKGKWISINGKQMPFGVTLIGTPGRDRDLLELGKSMVEMEM</sequence>
<accession>A0AAN7W247</accession>
<comment type="caution">
    <text evidence="1">The sequence shown here is derived from an EMBL/GenBank/DDBJ whole genome shotgun (WGS) entry which is preliminary data.</text>
</comment>
<evidence type="ECO:0008006" key="3">
    <source>
        <dbReference type="Google" id="ProtNLM"/>
    </source>
</evidence>
<proteinExistence type="predicted"/>
<protein>
    <recommendedName>
        <fullName evidence="3">Amidase domain-containing protein</fullName>
    </recommendedName>
</protein>
<dbReference type="InterPro" id="IPR036928">
    <property type="entry name" value="AS_sf"/>
</dbReference>
<evidence type="ECO:0000313" key="2">
    <source>
        <dbReference type="Proteomes" id="UP001310594"/>
    </source>
</evidence>
<dbReference type="EMBL" id="JAVRQU010000012">
    <property type="protein sequence ID" value="KAK5696444.1"/>
    <property type="molecule type" value="Genomic_DNA"/>
</dbReference>
<dbReference type="Proteomes" id="UP001310594">
    <property type="component" value="Unassembled WGS sequence"/>
</dbReference>
<name>A0AAN7W247_9PEZI</name>
<dbReference type="AlphaFoldDB" id="A0AAN7W247"/>
<dbReference type="Gene3D" id="3.90.1300.10">
    <property type="entry name" value="Amidase signature (AS) domain"/>
    <property type="match status" value="1"/>
</dbReference>
<dbReference type="Gene3D" id="1.20.58.1700">
    <property type="match status" value="1"/>
</dbReference>
<evidence type="ECO:0000313" key="1">
    <source>
        <dbReference type="EMBL" id="KAK5696444.1"/>
    </source>
</evidence>
<reference evidence="1" key="1">
    <citation type="submission" date="2023-08" db="EMBL/GenBank/DDBJ databases">
        <title>Black Yeasts Isolated from many extreme environments.</title>
        <authorList>
            <person name="Coleine C."/>
            <person name="Stajich J.E."/>
            <person name="Selbmann L."/>
        </authorList>
    </citation>
    <scope>NUCLEOTIDE SEQUENCE</scope>
    <source>
        <strain evidence="1">CCFEE 5810</strain>
    </source>
</reference>
<organism evidence="1 2">
    <name type="scientific">Elasticomyces elasticus</name>
    <dbReference type="NCBI Taxonomy" id="574655"/>
    <lineage>
        <taxon>Eukaryota</taxon>
        <taxon>Fungi</taxon>
        <taxon>Dikarya</taxon>
        <taxon>Ascomycota</taxon>
        <taxon>Pezizomycotina</taxon>
        <taxon>Dothideomycetes</taxon>
        <taxon>Dothideomycetidae</taxon>
        <taxon>Mycosphaerellales</taxon>
        <taxon>Teratosphaeriaceae</taxon>
        <taxon>Elasticomyces</taxon>
    </lineage>
</organism>